<protein>
    <submittedName>
        <fullName evidence="4">Type VI secretion system tip protein VgrG</fullName>
    </submittedName>
</protein>
<feature type="coiled-coil region" evidence="1">
    <location>
        <begin position="111"/>
        <end position="141"/>
    </location>
</feature>
<evidence type="ECO:0000313" key="4">
    <source>
        <dbReference type="EMBL" id="NDW43320.1"/>
    </source>
</evidence>
<sequence>RSKEVSGSGFGQLRFDDTPGQISTQLQSSHGASQLNLGKLSHPKDKAESEDRGEGFELRTDQWGALRAGQGLLVSTHKQDNAKGEHLDAEVAKKQLEGSQTNSKALSDIAKNQKTDEIESLEQLKDFASQIQQQIAKFEKALL</sequence>
<gene>
    <name evidence="4" type="ORF">G3N53_19885</name>
</gene>
<evidence type="ECO:0000256" key="2">
    <source>
        <dbReference type="SAM" id="MobiDB-lite"/>
    </source>
</evidence>
<dbReference type="AlphaFoldDB" id="A0A7X5RRP3"/>
<name>A0A7X5RRP3_ACIBA</name>
<dbReference type="EMBL" id="JAAGTY010000076">
    <property type="protein sequence ID" value="NDW43320.1"/>
    <property type="molecule type" value="Genomic_DNA"/>
</dbReference>
<dbReference type="InterPro" id="IPR028244">
    <property type="entry name" value="T6SS_Rhs_Vgr_dom"/>
</dbReference>
<dbReference type="Pfam" id="PF13296">
    <property type="entry name" value="T6SS_Vgr"/>
    <property type="match status" value="1"/>
</dbReference>
<feature type="domain" description="Putative type VI secretion system Rhs element associated Vgr" evidence="3">
    <location>
        <begin position="3"/>
        <end position="110"/>
    </location>
</feature>
<feature type="non-terminal residue" evidence="4">
    <location>
        <position position="143"/>
    </location>
</feature>
<organism evidence="4 5">
    <name type="scientific">Acinetobacter baumannii</name>
    <dbReference type="NCBI Taxonomy" id="470"/>
    <lineage>
        <taxon>Bacteria</taxon>
        <taxon>Pseudomonadati</taxon>
        <taxon>Pseudomonadota</taxon>
        <taxon>Gammaproteobacteria</taxon>
        <taxon>Moraxellales</taxon>
        <taxon>Moraxellaceae</taxon>
        <taxon>Acinetobacter</taxon>
        <taxon>Acinetobacter calcoaceticus/baumannii complex</taxon>
    </lineage>
</organism>
<evidence type="ECO:0000256" key="1">
    <source>
        <dbReference type="SAM" id="Coils"/>
    </source>
</evidence>
<keyword evidence="1" id="KW-0175">Coiled coil</keyword>
<feature type="non-terminal residue" evidence="4">
    <location>
        <position position="1"/>
    </location>
</feature>
<evidence type="ECO:0000259" key="3">
    <source>
        <dbReference type="Pfam" id="PF13296"/>
    </source>
</evidence>
<feature type="compositionally biased region" description="Basic and acidic residues" evidence="2">
    <location>
        <begin position="42"/>
        <end position="58"/>
    </location>
</feature>
<feature type="region of interest" description="Disordered" evidence="2">
    <location>
        <begin position="1"/>
        <end position="58"/>
    </location>
</feature>
<evidence type="ECO:0000313" key="5">
    <source>
        <dbReference type="Proteomes" id="UP000470018"/>
    </source>
</evidence>
<accession>A0A7X5RRP3</accession>
<feature type="compositionally biased region" description="Polar residues" evidence="2">
    <location>
        <begin position="20"/>
        <end position="36"/>
    </location>
</feature>
<comment type="caution">
    <text evidence="4">The sequence shown here is derived from an EMBL/GenBank/DDBJ whole genome shotgun (WGS) entry which is preliminary data.</text>
</comment>
<reference evidence="4 5" key="1">
    <citation type="submission" date="2020-02" db="EMBL/GenBank/DDBJ databases">
        <title>Whole genome shot-gun sequencing of clinical Carbapenem resistant A. baumannii.</title>
        <authorList>
            <person name="Veeraraghavan B."/>
            <person name="Mathur P."/>
            <person name="Vijayakumar S."/>
            <person name="Vasudevan K."/>
            <person name="Lincy M."/>
            <person name="Kirubananthan A."/>
        </authorList>
    </citation>
    <scope>NUCLEOTIDE SEQUENCE [LARGE SCALE GENOMIC DNA]</scope>
    <source>
        <strain evidence="4 5">SP816</strain>
    </source>
</reference>
<proteinExistence type="predicted"/>
<dbReference type="Proteomes" id="UP000470018">
    <property type="component" value="Unassembled WGS sequence"/>
</dbReference>
<dbReference type="RefSeq" id="WP_171518943.1">
    <property type="nucleotide sequence ID" value="NZ_CACSGY010000023.1"/>
</dbReference>